<dbReference type="EMBL" id="SMKU01000014">
    <property type="protein sequence ID" value="TDD95152.1"/>
    <property type="molecule type" value="Genomic_DNA"/>
</dbReference>
<dbReference type="AlphaFoldDB" id="A0A4R5CDC7"/>
<dbReference type="Pfam" id="PF14022">
    <property type="entry name" value="DUF4238"/>
    <property type="match status" value="1"/>
</dbReference>
<dbReference type="OrthoDB" id="580988at2"/>
<evidence type="ECO:0000313" key="2">
    <source>
        <dbReference type="Proteomes" id="UP000294513"/>
    </source>
</evidence>
<evidence type="ECO:0000313" key="1">
    <source>
        <dbReference type="EMBL" id="TDD95152.1"/>
    </source>
</evidence>
<dbReference type="InterPro" id="IPR025332">
    <property type="entry name" value="DUF4238"/>
</dbReference>
<proteinExistence type="predicted"/>
<name>A0A4R5CDC7_9ACTN</name>
<accession>A0A4R5CDC7</accession>
<reference evidence="1 2" key="1">
    <citation type="submission" date="2019-03" db="EMBL/GenBank/DDBJ databases">
        <title>Draft genome sequences of novel Actinobacteria.</title>
        <authorList>
            <person name="Sahin N."/>
            <person name="Ay H."/>
            <person name="Saygin H."/>
        </authorList>
    </citation>
    <scope>NUCLEOTIDE SEQUENCE [LARGE SCALE GENOMIC DNA]</scope>
    <source>
        <strain evidence="1 2">H3C3</strain>
    </source>
</reference>
<gene>
    <name evidence="1" type="ORF">E1298_05795</name>
</gene>
<keyword evidence="2" id="KW-1185">Reference proteome</keyword>
<comment type="caution">
    <text evidence="1">The sequence shown here is derived from an EMBL/GenBank/DDBJ whole genome shotgun (WGS) entry which is preliminary data.</text>
</comment>
<protein>
    <submittedName>
        <fullName evidence="1">DUF4238 domain-containing protein</fullName>
    </submittedName>
</protein>
<organism evidence="1 2">
    <name type="scientific">Actinomadura rubrisoli</name>
    <dbReference type="NCBI Taxonomy" id="2530368"/>
    <lineage>
        <taxon>Bacteria</taxon>
        <taxon>Bacillati</taxon>
        <taxon>Actinomycetota</taxon>
        <taxon>Actinomycetes</taxon>
        <taxon>Streptosporangiales</taxon>
        <taxon>Thermomonosporaceae</taxon>
        <taxon>Actinomadura</taxon>
    </lineage>
</organism>
<dbReference type="Proteomes" id="UP000294513">
    <property type="component" value="Unassembled WGS sequence"/>
</dbReference>
<sequence length="348" mass="38799">MERVLRGDVPEQARRHHVVSKFYLRYFADERERVATVMLPGDRTFTQNIANASVQTNFYTVIDNDGHESGLAEQALSQIETLAADAWRELAAGVWPLPEEHRVAMAAWLALQLLRGGGVRNSMSEIATHALLLETIIGGRRRVREALAASGEPADDDTVDREWVDLFKNPLRARVHANHHVRHLAQLLPRVTQSLLDRSWMLTVFQRKALATSDHPVFVVPNADATRMGMGTGVENATVLHAPLTRRHSLAMYLPSAVPPEISPHGRDVRVAGVAAVALYSNSCTVNSARRFLFHHPEDTPLTGFDLPHPRDREVAVTAQLWGWIPEDDRQVLLDAGFGPEDLDTLLE</sequence>